<reference evidence="3 4" key="1">
    <citation type="journal article" date="2018" name="Arch. Microbiol.">
        <title>New insights into the metabolic potential of the phototrophic purple bacterium Rhodopila globiformis DSM 161(T) from its draft genome sequence and evidence for a vanadium-dependent nitrogenase.</title>
        <authorList>
            <person name="Imhoff J.F."/>
            <person name="Rahn T."/>
            <person name="Kunzel S."/>
            <person name="Neulinger S.C."/>
        </authorList>
    </citation>
    <scope>NUCLEOTIDE SEQUENCE [LARGE SCALE GENOMIC DNA]</scope>
    <source>
        <strain evidence="3 4">DSM 161</strain>
    </source>
</reference>
<dbReference type="Proteomes" id="UP000239724">
    <property type="component" value="Unassembled WGS sequence"/>
</dbReference>
<sequence>MCRPTRRAVLGFSPGAAVLLLAGLARADHDDDWRHDQDRARLAVERGEAQPLSEILAQVRPALGGEVVGVAFRRQGDRWLYEFRVITRAGRMTEVYVDAATAEIVEREPH</sequence>
<feature type="chain" id="PRO_5015572194" description="PepSY domain-containing protein" evidence="1">
    <location>
        <begin position="28"/>
        <end position="110"/>
    </location>
</feature>
<feature type="signal peptide" evidence="1">
    <location>
        <begin position="1"/>
        <end position="27"/>
    </location>
</feature>
<keyword evidence="4" id="KW-1185">Reference proteome</keyword>
<dbReference type="OrthoDB" id="7856745at2"/>
<dbReference type="InterPro" id="IPR025711">
    <property type="entry name" value="PepSY"/>
</dbReference>
<name>A0A2S6NK26_RHOGL</name>
<keyword evidence="1" id="KW-0732">Signal</keyword>
<accession>A0A2S6NK26</accession>
<dbReference type="EMBL" id="NHRY01000075">
    <property type="protein sequence ID" value="PPQ35263.1"/>
    <property type="molecule type" value="Genomic_DNA"/>
</dbReference>
<feature type="domain" description="PepSY" evidence="2">
    <location>
        <begin position="51"/>
        <end position="108"/>
    </location>
</feature>
<organism evidence="3 4">
    <name type="scientific">Rhodopila globiformis</name>
    <name type="common">Rhodopseudomonas globiformis</name>
    <dbReference type="NCBI Taxonomy" id="1071"/>
    <lineage>
        <taxon>Bacteria</taxon>
        <taxon>Pseudomonadati</taxon>
        <taxon>Pseudomonadota</taxon>
        <taxon>Alphaproteobacteria</taxon>
        <taxon>Acetobacterales</taxon>
        <taxon>Acetobacteraceae</taxon>
        <taxon>Rhodopila</taxon>
    </lineage>
</organism>
<dbReference type="AlphaFoldDB" id="A0A2S6NK26"/>
<comment type="caution">
    <text evidence="3">The sequence shown here is derived from an EMBL/GenBank/DDBJ whole genome shotgun (WGS) entry which is preliminary data.</text>
</comment>
<evidence type="ECO:0000259" key="2">
    <source>
        <dbReference type="Pfam" id="PF03413"/>
    </source>
</evidence>
<proteinExistence type="predicted"/>
<dbReference type="Gene3D" id="3.10.450.40">
    <property type="match status" value="1"/>
</dbReference>
<dbReference type="Pfam" id="PF03413">
    <property type="entry name" value="PepSY"/>
    <property type="match status" value="1"/>
</dbReference>
<evidence type="ECO:0000313" key="3">
    <source>
        <dbReference type="EMBL" id="PPQ35263.1"/>
    </source>
</evidence>
<evidence type="ECO:0000313" key="4">
    <source>
        <dbReference type="Proteomes" id="UP000239724"/>
    </source>
</evidence>
<gene>
    <name evidence="3" type="ORF">CCS01_07895</name>
</gene>
<protein>
    <recommendedName>
        <fullName evidence="2">PepSY domain-containing protein</fullName>
    </recommendedName>
</protein>
<evidence type="ECO:0000256" key="1">
    <source>
        <dbReference type="SAM" id="SignalP"/>
    </source>
</evidence>
<dbReference type="RefSeq" id="WP_104518308.1">
    <property type="nucleotide sequence ID" value="NZ_NHRY01000075.1"/>
</dbReference>